<evidence type="ECO:0000313" key="3">
    <source>
        <dbReference type="Proteomes" id="UP000322873"/>
    </source>
</evidence>
<evidence type="ECO:0000313" key="2">
    <source>
        <dbReference type="EMBL" id="KAA8569096.1"/>
    </source>
</evidence>
<evidence type="ECO:0000256" key="1">
    <source>
        <dbReference type="SAM" id="SignalP"/>
    </source>
</evidence>
<dbReference type="OrthoDB" id="3513524at2759"/>
<feature type="signal peptide" evidence="1">
    <location>
        <begin position="1"/>
        <end position="22"/>
    </location>
</feature>
<gene>
    <name evidence="2" type="ORF">EYC84_000766</name>
</gene>
<dbReference type="AlphaFoldDB" id="A0A5M9JMW4"/>
<feature type="chain" id="PRO_5024462750" evidence="1">
    <location>
        <begin position="23"/>
        <end position="198"/>
    </location>
</feature>
<proteinExistence type="predicted"/>
<dbReference type="VEuPathDB" id="FungiDB:MFRU_037g00290"/>
<protein>
    <submittedName>
        <fullName evidence="2">Uncharacterized protein</fullName>
    </submittedName>
</protein>
<dbReference type="Proteomes" id="UP000322873">
    <property type="component" value="Unassembled WGS sequence"/>
</dbReference>
<comment type="caution">
    <text evidence="2">The sequence shown here is derived from an EMBL/GenBank/DDBJ whole genome shotgun (WGS) entry which is preliminary data.</text>
</comment>
<reference evidence="2 3" key="1">
    <citation type="submission" date="2019-06" db="EMBL/GenBank/DDBJ databases">
        <title>Genome Sequence of the Brown Rot Fungal Pathogen Monilinia fructicola.</title>
        <authorList>
            <person name="De Miccolis Angelini R.M."/>
            <person name="Landi L."/>
            <person name="Abate D."/>
            <person name="Pollastro S."/>
            <person name="Romanazzi G."/>
            <person name="Faretra F."/>
        </authorList>
    </citation>
    <scope>NUCLEOTIDE SEQUENCE [LARGE SCALE GENOMIC DNA]</scope>
    <source>
        <strain evidence="2 3">Mfrc123</strain>
    </source>
</reference>
<dbReference type="SUPFAM" id="SSF49870">
    <property type="entry name" value="Osmotin, thaumatin-like protein"/>
    <property type="match status" value="1"/>
</dbReference>
<dbReference type="InterPro" id="IPR037176">
    <property type="entry name" value="Osmotin/thaumatin-like_sf"/>
</dbReference>
<sequence length="198" mass="22498">MRFSLNQLALGAFAVTVALAEALPMKDTLELRSSMEDTSDLPIIREDDGQQNTLIIKNMDDKTRIIHFRSEFPEEMKKHKMIGHDLVLKGGETAWVDVPKHFSGNFMAFLPGDPEKMRTLAEVSFQGGSNQDITFYDVSAVTTHTDQDGVHYMYPLSEEGKRSGCHKFPCETAYRFWNDDKNTYSTKDTKMVVELFSS</sequence>
<name>A0A5M9JMW4_MONFR</name>
<organism evidence="2 3">
    <name type="scientific">Monilinia fructicola</name>
    <name type="common">Brown rot fungus</name>
    <name type="synonym">Ciboria fructicola</name>
    <dbReference type="NCBI Taxonomy" id="38448"/>
    <lineage>
        <taxon>Eukaryota</taxon>
        <taxon>Fungi</taxon>
        <taxon>Dikarya</taxon>
        <taxon>Ascomycota</taxon>
        <taxon>Pezizomycotina</taxon>
        <taxon>Leotiomycetes</taxon>
        <taxon>Helotiales</taxon>
        <taxon>Sclerotiniaceae</taxon>
        <taxon>Monilinia</taxon>
    </lineage>
</organism>
<accession>A0A5M9JMW4</accession>
<keyword evidence="3" id="KW-1185">Reference proteome</keyword>
<keyword evidence="1" id="KW-0732">Signal</keyword>
<dbReference type="EMBL" id="VICG01000008">
    <property type="protein sequence ID" value="KAA8569096.1"/>
    <property type="molecule type" value="Genomic_DNA"/>
</dbReference>